<dbReference type="InterPro" id="IPR034391">
    <property type="entry name" value="AdoMet-like_SPASM_containing"/>
</dbReference>
<comment type="cofactor">
    <cofactor evidence="1">
        <name>[4Fe-4S] cluster</name>
        <dbReference type="ChEBI" id="CHEBI:49883"/>
    </cofactor>
</comment>
<evidence type="ECO:0000256" key="4">
    <source>
        <dbReference type="ARBA" id="ARBA00022723"/>
    </source>
</evidence>
<evidence type="ECO:0000256" key="5">
    <source>
        <dbReference type="ARBA" id="ARBA00023004"/>
    </source>
</evidence>
<protein>
    <submittedName>
        <fullName evidence="9">Radical SAM protein</fullName>
    </submittedName>
</protein>
<dbReference type="GO" id="GO:0051536">
    <property type="term" value="F:iron-sulfur cluster binding"/>
    <property type="evidence" value="ECO:0007669"/>
    <property type="project" value="UniProtKB-KW"/>
</dbReference>
<evidence type="ECO:0000256" key="6">
    <source>
        <dbReference type="ARBA" id="ARBA00023014"/>
    </source>
</evidence>
<accession>A0A327JCN6</accession>
<evidence type="ECO:0000256" key="3">
    <source>
        <dbReference type="ARBA" id="ARBA00022691"/>
    </source>
</evidence>
<dbReference type="GO" id="GO:0003824">
    <property type="term" value="F:catalytic activity"/>
    <property type="evidence" value="ECO:0007669"/>
    <property type="project" value="InterPro"/>
</dbReference>
<proteinExistence type="predicted"/>
<keyword evidence="10" id="KW-1185">Reference proteome</keyword>
<dbReference type="SFLD" id="SFLDS00029">
    <property type="entry name" value="Radical_SAM"/>
    <property type="match status" value="1"/>
</dbReference>
<dbReference type="PANTHER" id="PTHR11228:SF7">
    <property type="entry name" value="PQQA PEPTIDE CYCLASE"/>
    <property type="match status" value="1"/>
</dbReference>
<organism evidence="9 10">
    <name type="scientific">Rhodobium orientis</name>
    <dbReference type="NCBI Taxonomy" id="34017"/>
    <lineage>
        <taxon>Bacteria</taxon>
        <taxon>Pseudomonadati</taxon>
        <taxon>Pseudomonadota</taxon>
        <taxon>Alphaproteobacteria</taxon>
        <taxon>Hyphomicrobiales</taxon>
        <taxon>Rhodobiaceae</taxon>
        <taxon>Rhodobium</taxon>
    </lineage>
</organism>
<evidence type="ECO:0000256" key="7">
    <source>
        <dbReference type="SAM" id="MobiDB-lite"/>
    </source>
</evidence>
<evidence type="ECO:0000313" key="9">
    <source>
        <dbReference type="EMBL" id="RAI23006.1"/>
    </source>
</evidence>
<dbReference type="Proteomes" id="UP000249299">
    <property type="component" value="Unassembled WGS sequence"/>
</dbReference>
<sequence length="345" mass="38513">MLYGLGTPATTANGAPMTKPELRLKSDEASKEPDLLPLSAFKEAPRIIVIDVTNSCNLRCPVCPVTIAMTRRRGMMTMETFERIIGDFEGETEKPEIFFNFSGEPTLNPILPRLVARASGAGHKTFLSTNCTKLSERLAEELIGAGLSRVYLCMDGFDKEAQEAYRVRSNFDQVKRNIEMFMRTRAHLGADNPLCILQTLLTAYSEHQVDDITAWAKEIGIDRIRFKTFSSGTYTSEEEKRTAEQFIPKSPELRRNVANTVSPLCDEPVAATLVFWDGSLGLCCIDYDQKVAMPNIKDGGFLAAYRSDEAAKARRDGYLKKHEICANCSYSNAENMGYKVDLRKG</sequence>
<dbReference type="PROSITE" id="PS51918">
    <property type="entry name" value="RADICAL_SAM"/>
    <property type="match status" value="1"/>
</dbReference>
<dbReference type="SUPFAM" id="SSF102114">
    <property type="entry name" value="Radical SAM enzymes"/>
    <property type="match status" value="1"/>
</dbReference>
<keyword evidence="6" id="KW-0411">Iron-sulfur</keyword>
<keyword evidence="3" id="KW-0949">S-adenosyl-L-methionine</keyword>
<dbReference type="Pfam" id="PF04055">
    <property type="entry name" value="Radical_SAM"/>
    <property type="match status" value="1"/>
</dbReference>
<dbReference type="InterPro" id="IPR013785">
    <property type="entry name" value="Aldolase_TIM"/>
</dbReference>
<keyword evidence="4" id="KW-0479">Metal-binding</keyword>
<evidence type="ECO:0000256" key="2">
    <source>
        <dbReference type="ARBA" id="ARBA00022485"/>
    </source>
</evidence>
<keyword evidence="5" id="KW-0408">Iron</keyword>
<evidence type="ECO:0000256" key="1">
    <source>
        <dbReference type="ARBA" id="ARBA00001966"/>
    </source>
</evidence>
<dbReference type="Pfam" id="PF13186">
    <property type="entry name" value="SPASM"/>
    <property type="match status" value="1"/>
</dbReference>
<dbReference type="SFLD" id="SFLDG01067">
    <property type="entry name" value="SPASM/twitch_domain_containing"/>
    <property type="match status" value="1"/>
</dbReference>
<dbReference type="PANTHER" id="PTHR11228">
    <property type="entry name" value="RADICAL SAM DOMAIN PROTEIN"/>
    <property type="match status" value="1"/>
</dbReference>
<name>A0A327JCN6_9HYPH</name>
<comment type="caution">
    <text evidence="9">The sequence shown here is derived from an EMBL/GenBank/DDBJ whole genome shotgun (WGS) entry which is preliminary data.</text>
</comment>
<dbReference type="CDD" id="cd01335">
    <property type="entry name" value="Radical_SAM"/>
    <property type="match status" value="1"/>
</dbReference>
<reference evidence="9 10" key="1">
    <citation type="submission" date="2017-07" db="EMBL/GenBank/DDBJ databases">
        <title>Draft Genome Sequences of Select Purple Nonsulfur Bacteria.</title>
        <authorList>
            <person name="Lasarre B."/>
            <person name="Mckinlay J.B."/>
        </authorList>
    </citation>
    <scope>NUCLEOTIDE SEQUENCE [LARGE SCALE GENOMIC DNA]</scope>
    <source>
        <strain evidence="9 10">DSM 11290</strain>
    </source>
</reference>
<dbReference type="SFLD" id="SFLDG01387">
    <property type="entry name" value="BtrN-like_SPASM_domain_contain"/>
    <property type="match status" value="1"/>
</dbReference>
<dbReference type="InterPro" id="IPR023885">
    <property type="entry name" value="4Fe4S-binding_SPASM_dom"/>
</dbReference>
<dbReference type="OrthoDB" id="5288924at2"/>
<dbReference type="InterPro" id="IPR050377">
    <property type="entry name" value="Radical_SAM_PqqE_MftC-like"/>
</dbReference>
<dbReference type="InterPro" id="IPR058240">
    <property type="entry name" value="rSAM_sf"/>
</dbReference>
<dbReference type="AlphaFoldDB" id="A0A327JCN6"/>
<dbReference type="CDD" id="cd21109">
    <property type="entry name" value="SPASM"/>
    <property type="match status" value="1"/>
</dbReference>
<gene>
    <name evidence="9" type="ORF">CH339_23385</name>
</gene>
<dbReference type="Gene3D" id="3.20.20.70">
    <property type="entry name" value="Aldolase class I"/>
    <property type="match status" value="1"/>
</dbReference>
<evidence type="ECO:0000313" key="10">
    <source>
        <dbReference type="Proteomes" id="UP000249299"/>
    </source>
</evidence>
<dbReference type="InterPro" id="IPR007197">
    <property type="entry name" value="rSAM"/>
</dbReference>
<feature type="region of interest" description="Disordered" evidence="7">
    <location>
        <begin position="1"/>
        <end position="20"/>
    </location>
</feature>
<keyword evidence="2" id="KW-0004">4Fe-4S</keyword>
<feature type="domain" description="Radical SAM core" evidence="8">
    <location>
        <begin position="42"/>
        <end position="264"/>
    </location>
</feature>
<dbReference type="EMBL" id="NPEV01000106">
    <property type="protein sequence ID" value="RAI23006.1"/>
    <property type="molecule type" value="Genomic_DNA"/>
</dbReference>
<dbReference type="GO" id="GO:0046872">
    <property type="term" value="F:metal ion binding"/>
    <property type="evidence" value="ECO:0007669"/>
    <property type="project" value="UniProtKB-KW"/>
</dbReference>
<evidence type="ECO:0000259" key="8">
    <source>
        <dbReference type="PROSITE" id="PS51918"/>
    </source>
</evidence>